<dbReference type="Proteomes" id="UP000032336">
    <property type="component" value="Unassembled WGS sequence"/>
</dbReference>
<evidence type="ECO:0000259" key="6">
    <source>
        <dbReference type="SMART" id="SM00729"/>
    </source>
</evidence>
<dbReference type="GO" id="GO:0005829">
    <property type="term" value="C:cytosol"/>
    <property type="evidence" value="ECO:0007669"/>
    <property type="project" value="TreeGrafter"/>
</dbReference>
<keyword evidence="2" id="KW-0949">S-adenosyl-L-methionine</keyword>
<proteinExistence type="predicted"/>
<dbReference type="InterPro" id="IPR058240">
    <property type="entry name" value="rSAM_sf"/>
</dbReference>
<keyword evidence="4" id="KW-0408">Iron</keyword>
<keyword evidence="5" id="KW-0411">Iron-sulfur</keyword>
<evidence type="ECO:0000256" key="5">
    <source>
        <dbReference type="ARBA" id="ARBA00023014"/>
    </source>
</evidence>
<evidence type="ECO:0000256" key="1">
    <source>
        <dbReference type="ARBA" id="ARBA00001966"/>
    </source>
</evidence>
<dbReference type="GO" id="GO:0046872">
    <property type="term" value="F:metal ion binding"/>
    <property type="evidence" value="ECO:0007669"/>
    <property type="project" value="UniProtKB-KW"/>
</dbReference>
<dbReference type="RefSeq" id="WP_052566310.1">
    <property type="nucleotide sequence ID" value="NZ_JQKF01000024.1"/>
</dbReference>
<dbReference type="SUPFAM" id="SSF102114">
    <property type="entry name" value="Radical SAM enzymes"/>
    <property type="match status" value="1"/>
</dbReference>
<dbReference type="SFLD" id="SFLDS00029">
    <property type="entry name" value="Radical_SAM"/>
    <property type="match status" value="1"/>
</dbReference>
<dbReference type="InterPro" id="IPR007197">
    <property type="entry name" value="rSAM"/>
</dbReference>
<dbReference type="CDD" id="cd01335">
    <property type="entry name" value="Radical_SAM"/>
    <property type="match status" value="1"/>
</dbReference>
<feature type="domain" description="Elp3/MiaA/NifB-like radical SAM core" evidence="6">
    <location>
        <begin position="161"/>
        <end position="393"/>
    </location>
</feature>
<dbReference type="eggNOG" id="COG1032">
    <property type="taxonomic scope" value="Bacteria"/>
</dbReference>
<evidence type="ECO:0000313" key="8">
    <source>
        <dbReference type="Proteomes" id="UP000032336"/>
    </source>
</evidence>
<dbReference type="OrthoDB" id="5298546at2"/>
<dbReference type="InterPro" id="IPR051198">
    <property type="entry name" value="BchE-like"/>
</dbReference>
<comment type="caution">
    <text evidence="7">The sequence shown here is derived from an EMBL/GenBank/DDBJ whole genome shotgun (WGS) entry which is preliminary data.</text>
</comment>
<dbReference type="PANTHER" id="PTHR43409:SF7">
    <property type="entry name" value="BLL1977 PROTEIN"/>
    <property type="match status" value="1"/>
</dbReference>
<reference evidence="7 8" key="1">
    <citation type="submission" date="2015-01" db="EMBL/GenBank/DDBJ databases">
        <title>Draft genome of the acidophilic iron oxidizer Ferrimicrobium acidiphilum strain T23.</title>
        <authorList>
            <person name="Poehlein A."/>
            <person name="Eisen S."/>
            <person name="Schloemann M."/>
            <person name="Johnson B.D."/>
            <person name="Daniel R."/>
            <person name="Muehling M."/>
        </authorList>
    </citation>
    <scope>NUCLEOTIDE SEQUENCE [LARGE SCALE GENOMIC DNA]</scope>
    <source>
        <strain evidence="7 8">T23</strain>
    </source>
</reference>
<sequence>MSALFISTYELGHQPQLAAELAAELGDGSLQVLDMSKVPFSQALDVLNHADQVILTAPMLTGALVARDLLASLEHDERERQLIVVGLYANVLKESLRTPPPAVWLDRASATDIATLLQPASAIGQPGTRSATSRRAYRVNRSALMPLESYRSVKINAVDHVTGYLETSIGCRHRCLHCPVAAVWNGRIAINDAESVIADGLAQIEAGASHLSFGDPDFLNAPKHSLKIIKTLAEKARWVTFDITTKISEILRHRDLIPELAASHVNFIISAVESLNDDVLSHLDKGHVAGDVTLARDLLYANGIGMHPTFVPFTPWSTLHDLVDIVEFIIDSDAIEVVEPIQYSIELLTPTNSLLSINDRDFGPYDAEVMGYTVSYRDDRLPVLRDRLYRIASDAGDESFGTTFADIAAAVYEANGLPVPDSRYPSVVAPSPVVMSEPWFCCAAPAKSH</sequence>
<evidence type="ECO:0000256" key="4">
    <source>
        <dbReference type="ARBA" id="ARBA00023004"/>
    </source>
</evidence>
<evidence type="ECO:0000256" key="3">
    <source>
        <dbReference type="ARBA" id="ARBA00022723"/>
    </source>
</evidence>
<dbReference type="GO" id="GO:0051536">
    <property type="term" value="F:iron-sulfur cluster binding"/>
    <property type="evidence" value="ECO:0007669"/>
    <property type="project" value="UniProtKB-KW"/>
</dbReference>
<dbReference type="AlphaFoldDB" id="A0A0D8FRM5"/>
<accession>A0A0D8FRM5</accession>
<dbReference type="SMART" id="SM00729">
    <property type="entry name" value="Elp3"/>
    <property type="match status" value="1"/>
</dbReference>
<dbReference type="GO" id="GO:0003824">
    <property type="term" value="F:catalytic activity"/>
    <property type="evidence" value="ECO:0007669"/>
    <property type="project" value="InterPro"/>
</dbReference>
<dbReference type="STRING" id="1121877.FEAC_24740"/>
<evidence type="ECO:0000256" key="2">
    <source>
        <dbReference type="ARBA" id="ARBA00022691"/>
    </source>
</evidence>
<organism evidence="7 8">
    <name type="scientific">Ferrimicrobium acidiphilum DSM 19497</name>
    <dbReference type="NCBI Taxonomy" id="1121877"/>
    <lineage>
        <taxon>Bacteria</taxon>
        <taxon>Bacillati</taxon>
        <taxon>Actinomycetota</taxon>
        <taxon>Acidimicrobiia</taxon>
        <taxon>Acidimicrobiales</taxon>
        <taxon>Acidimicrobiaceae</taxon>
        <taxon>Ferrimicrobium</taxon>
    </lineage>
</organism>
<gene>
    <name evidence="7" type="ORF">FEAC_24740</name>
</gene>
<dbReference type="InterPro" id="IPR006638">
    <property type="entry name" value="Elp3/MiaA/NifB-like_rSAM"/>
</dbReference>
<keyword evidence="8" id="KW-1185">Reference proteome</keyword>
<protein>
    <submittedName>
        <fullName evidence="7">Radical SAM superfamily protein</fullName>
    </submittedName>
</protein>
<comment type="cofactor">
    <cofactor evidence="1">
        <name>[4Fe-4S] cluster</name>
        <dbReference type="ChEBI" id="CHEBI:49883"/>
    </cofactor>
</comment>
<evidence type="ECO:0000313" key="7">
    <source>
        <dbReference type="EMBL" id="KJE75771.1"/>
    </source>
</evidence>
<name>A0A0D8FRM5_9ACTN</name>
<dbReference type="SFLD" id="SFLDG01082">
    <property type="entry name" value="B12-binding_domain_containing"/>
    <property type="match status" value="1"/>
</dbReference>
<keyword evidence="3" id="KW-0479">Metal-binding</keyword>
<dbReference type="EMBL" id="JXUW01000029">
    <property type="protein sequence ID" value="KJE75771.1"/>
    <property type="molecule type" value="Genomic_DNA"/>
</dbReference>
<dbReference type="PANTHER" id="PTHR43409">
    <property type="entry name" value="ANAEROBIC MAGNESIUM-PROTOPORPHYRIN IX MONOMETHYL ESTER CYCLASE-RELATED"/>
    <property type="match status" value="1"/>
</dbReference>